<keyword evidence="2" id="KW-1185">Reference proteome</keyword>
<organism evidence="1 2">
    <name type="scientific">Caerostris extrusa</name>
    <name type="common">Bark spider</name>
    <name type="synonym">Caerostris bankana</name>
    <dbReference type="NCBI Taxonomy" id="172846"/>
    <lineage>
        <taxon>Eukaryota</taxon>
        <taxon>Metazoa</taxon>
        <taxon>Ecdysozoa</taxon>
        <taxon>Arthropoda</taxon>
        <taxon>Chelicerata</taxon>
        <taxon>Arachnida</taxon>
        <taxon>Araneae</taxon>
        <taxon>Araneomorphae</taxon>
        <taxon>Entelegynae</taxon>
        <taxon>Araneoidea</taxon>
        <taxon>Araneidae</taxon>
        <taxon>Caerostris</taxon>
    </lineage>
</organism>
<dbReference type="Proteomes" id="UP001054945">
    <property type="component" value="Unassembled WGS sequence"/>
</dbReference>
<comment type="caution">
    <text evidence="1">The sequence shown here is derived from an EMBL/GenBank/DDBJ whole genome shotgun (WGS) entry which is preliminary data.</text>
</comment>
<dbReference type="AlphaFoldDB" id="A0AAV4UMK4"/>
<sequence>MPLRLLLSNIKFPGTFITADRTDNRKGSTTLTTGKMPIRRKFRHLNMIMLPSIFPQWKENGCLMAEPCRFCKGPTSQGNG</sequence>
<reference evidence="1 2" key="1">
    <citation type="submission" date="2021-06" db="EMBL/GenBank/DDBJ databases">
        <title>Caerostris extrusa draft genome.</title>
        <authorList>
            <person name="Kono N."/>
            <person name="Arakawa K."/>
        </authorList>
    </citation>
    <scope>NUCLEOTIDE SEQUENCE [LARGE SCALE GENOMIC DNA]</scope>
</reference>
<evidence type="ECO:0000313" key="2">
    <source>
        <dbReference type="Proteomes" id="UP001054945"/>
    </source>
</evidence>
<accession>A0AAV4UMK4</accession>
<dbReference type="EMBL" id="BPLR01013105">
    <property type="protein sequence ID" value="GIY58789.1"/>
    <property type="molecule type" value="Genomic_DNA"/>
</dbReference>
<protein>
    <submittedName>
        <fullName evidence="1">Uncharacterized protein</fullName>
    </submittedName>
</protein>
<evidence type="ECO:0000313" key="1">
    <source>
        <dbReference type="EMBL" id="GIY58789.1"/>
    </source>
</evidence>
<gene>
    <name evidence="1" type="ORF">CEXT_36991</name>
</gene>
<name>A0AAV4UMK4_CAEEX</name>
<proteinExistence type="predicted"/>